<gene>
    <name evidence="1" type="ORF">C5745_13225</name>
</gene>
<dbReference type="RefSeq" id="WP_105717486.1">
    <property type="nucleotide sequence ID" value="NZ_PVBQ01000010.1"/>
</dbReference>
<organism evidence="1 2">
    <name type="scientific">Sphingobacterium haloxyli</name>
    <dbReference type="NCBI Taxonomy" id="2100533"/>
    <lineage>
        <taxon>Bacteria</taxon>
        <taxon>Pseudomonadati</taxon>
        <taxon>Bacteroidota</taxon>
        <taxon>Sphingobacteriia</taxon>
        <taxon>Sphingobacteriales</taxon>
        <taxon>Sphingobacteriaceae</taxon>
        <taxon>Sphingobacterium</taxon>
    </lineage>
</organism>
<keyword evidence="2" id="KW-1185">Reference proteome</keyword>
<name>A0A2S9J228_9SPHI</name>
<sequence>MLGALITSKTRLKLLIKFFVSAGNTGYLRGIAEEFDESTNAIRKELNQLTEAGFLERKQEQKKVLYQANTQHPLFNPVQRLVHSFLGVDKVVDQVMERAGDVHEVMLVGAYAKGQESDQVELVVLGDTLDTDYLQNVVEKTEKLIDKKIELYFEKPTSGSYIVVYKK</sequence>
<accession>A0A2S9J228</accession>
<reference evidence="1 2" key="1">
    <citation type="submission" date="2018-02" db="EMBL/GenBank/DDBJ databases">
        <title>The draft genome of Sphingobacterium sp. 5JN-11.</title>
        <authorList>
            <person name="Liu L."/>
            <person name="Li L."/>
            <person name="Liang L."/>
            <person name="Zhang X."/>
            <person name="Wang T."/>
        </authorList>
    </citation>
    <scope>NUCLEOTIDE SEQUENCE [LARGE SCALE GENOMIC DNA]</scope>
    <source>
        <strain evidence="1 2">5JN-11</strain>
    </source>
</reference>
<proteinExistence type="predicted"/>
<comment type="caution">
    <text evidence="1">The sequence shown here is derived from an EMBL/GenBank/DDBJ whole genome shotgun (WGS) entry which is preliminary data.</text>
</comment>
<dbReference type="InterPro" id="IPR036388">
    <property type="entry name" value="WH-like_DNA-bd_sf"/>
</dbReference>
<dbReference type="SUPFAM" id="SSF46785">
    <property type="entry name" value="Winged helix' DNA-binding domain"/>
    <property type="match status" value="1"/>
</dbReference>
<dbReference type="Proteomes" id="UP000239711">
    <property type="component" value="Unassembled WGS sequence"/>
</dbReference>
<dbReference type="EMBL" id="PVBQ01000010">
    <property type="protein sequence ID" value="PRD46822.1"/>
    <property type="molecule type" value="Genomic_DNA"/>
</dbReference>
<evidence type="ECO:0000313" key="1">
    <source>
        <dbReference type="EMBL" id="PRD46822.1"/>
    </source>
</evidence>
<protein>
    <submittedName>
        <fullName evidence="1">Transcriptional regulator</fullName>
    </submittedName>
</protein>
<dbReference type="AlphaFoldDB" id="A0A2S9J228"/>
<dbReference type="OrthoDB" id="9793352at2"/>
<dbReference type="Gene3D" id="1.10.10.10">
    <property type="entry name" value="Winged helix-like DNA-binding domain superfamily/Winged helix DNA-binding domain"/>
    <property type="match status" value="1"/>
</dbReference>
<dbReference type="InterPro" id="IPR036390">
    <property type="entry name" value="WH_DNA-bd_sf"/>
</dbReference>
<evidence type="ECO:0000313" key="2">
    <source>
        <dbReference type="Proteomes" id="UP000239711"/>
    </source>
</evidence>